<dbReference type="AlphaFoldDB" id="A0AAN6SMY6"/>
<evidence type="ECO:0000313" key="3">
    <source>
        <dbReference type="Proteomes" id="UP001303115"/>
    </source>
</evidence>
<dbReference type="EMBL" id="MU854541">
    <property type="protein sequence ID" value="KAK4033267.1"/>
    <property type="molecule type" value="Genomic_DNA"/>
</dbReference>
<dbReference type="SUPFAM" id="SSF54909">
    <property type="entry name" value="Dimeric alpha+beta barrel"/>
    <property type="match status" value="1"/>
</dbReference>
<dbReference type="PANTHER" id="PTHR40624:SF1">
    <property type="entry name" value="BIOSYNTHESIS MONOOXYGENASE, PUTATIVE (AFU_ORTHOLOGUE AFUA_1G12025)-RELATED"/>
    <property type="match status" value="1"/>
</dbReference>
<organism evidence="2 3">
    <name type="scientific">Parachaetomium inaequale</name>
    <dbReference type="NCBI Taxonomy" id="2588326"/>
    <lineage>
        <taxon>Eukaryota</taxon>
        <taxon>Fungi</taxon>
        <taxon>Dikarya</taxon>
        <taxon>Ascomycota</taxon>
        <taxon>Pezizomycotina</taxon>
        <taxon>Sordariomycetes</taxon>
        <taxon>Sordariomycetidae</taxon>
        <taxon>Sordariales</taxon>
        <taxon>Chaetomiaceae</taxon>
        <taxon>Parachaetomium</taxon>
    </lineage>
</organism>
<evidence type="ECO:0000259" key="1">
    <source>
        <dbReference type="Pfam" id="PF03992"/>
    </source>
</evidence>
<accession>A0AAN6SMY6</accession>
<keyword evidence="3" id="KW-1185">Reference proteome</keyword>
<dbReference type="InterPro" id="IPR011008">
    <property type="entry name" value="Dimeric_a/b-barrel"/>
</dbReference>
<evidence type="ECO:0000313" key="2">
    <source>
        <dbReference type="EMBL" id="KAK4033267.1"/>
    </source>
</evidence>
<gene>
    <name evidence="2" type="ORF">C8A01DRAFT_19770</name>
</gene>
<dbReference type="PANTHER" id="PTHR40624">
    <property type="entry name" value="BIOSYNTHESIS MONOOXYGENASE, PUTATIVE (AFU_ORTHOLOGUE AFUA_1G12025)-RELATED"/>
    <property type="match status" value="1"/>
</dbReference>
<protein>
    <recommendedName>
        <fullName evidence="1">ABM domain-containing protein</fullName>
    </recommendedName>
</protein>
<comment type="caution">
    <text evidence="2">The sequence shown here is derived from an EMBL/GenBank/DDBJ whole genome shotgun (WGS) entry which is preliminary data.</text>
</comment>
<dbReference type="Pfam" id="PF03992">
    <property type="entry name" value="ABM"/>
    <property type="match status" value="1"/>
</dbReference>
<name>A0AAN6SMY6_9PEZI</name>
<sequence length="106" mass="12078">MALHFVALLHPKPDRVARVKEIAHKVCDEVHDKEPGALKYQWFRTGSTEKPLIVVWETYLDQAAVDTHKSGSILAWLIENDKKESNMAAPIELLPLEQFAGWESRS</sequence>
<feature type="domain" description="ABM" evidence="1">
    <location>
        <begin position="5"/>
        <end position="70"/>
    </location>
</feature>
<reference evidence="3" key="1">
    <citation type="journal article" date="2023" name="Mol. Phylogenet. Evol.">
        <title>Genome-scale phylogeny and comparative genomics of the fungal order Sordariales.</title>
        <authorList>
            <person name="Hensen N."/>
            <person name="Bonometti L."/>
            <person name="Westerberg I."/>
            <person name="Brannstrom I.O."/>
            <person name="Guillou S."/>
            <person name="Cros-Aarteil S."/>
            <person name="Calhoun S."/>
            <person name="Haridas S."/>
            <person name="Kuo A."/>
            <person name="Mondo S."/>
            <person name="Pangilinan J."/>
            <person name="Riley R."/>
            <person name="LaButti K."/>
            <person name="Andreopoulos B."/>
            <person name="Lipzen A."/>
            <person name="Chen C."/>
            <person name="Yan M."/>
            <person name="Daum C."/>
            <person name="Ng V."/>
            <person name="Clum A."/>
            <person name="Steindorff A."/>
            <person name="Ohm R.A."/>
            <person name="Martin F."/>
            <person name="Silar P."/>
            <person name="Natvig D.O."/>
            <person name="Lalanne C."/>
            <person name="Gautier V."/>
            <person name="Ament-Velasquez S.L."/>
            <person name="Kruys A."/>
            <person name="Hutchinson M.I."/>
            <person name="Powell A.J."/>
            <person name="Barry K."/>
            <person name="Miller A.N."/>
            <person name="Grigoriev I.V."/>
            <person name="Debuchy R."/>
            <person name="Gladieux P."/>
            <person name="Hiltunen Thoren M."/>
            <person name="Johannesson H."/>
        </authorList>
    </citation>
    <scope>NUCLEOTIDE SEQUENCE [LARGE SCALE GENOMIC DNA]</scope>
    <source>
        <strain evidence="3">CBS 284.82</strain>
    </source>
</reference>
<dbReference type="Gene3D" id="3.30.70.100">
    <property type="match status" value="1"/>
</dbReference>
<dbReference type="InterPro" id="IPR007138">
    <property type="entry name" value="ABM_dom"/>
</dbReference>
<dbReference type="Proteomes" id="UP001303115">
    <property type="component" value="Unassembled WGS sequence"/>
</dbReference>
<proteinExistence type="predicted"/>